<accession>A0A5D0G108</accession>
<evidence type="ECO:0000259" key="6">
    <source>
        <dbReference type="Pfam" id="PF04932"/>
    </source>
</evidence>
<organism evidence="7 8">
    <name type="scientific">Formosa maritima</name>
    <dbReference type="NCBI Taxonomy" id="2592046"/>
    <lineage>
        <taxon>Bacteria</taxon>
        <taxon>Pseudomonadati</taxon>
        <taxon>Bacteroidota</taxon>
        <taxon>Flavobacteriia</taxon>
        <taxon>Flavobacteriales</taxon>
        <taxon>Flavobacteriaceae</taxon>
        <taxon>Formosa</taxon>
    </lineage>
</organism>
<feature type="transmembrane region" description="Helical" evidence="5">
    <location>
        <begin position="326"/>
        <end position="344"/>
    </location>
</feature>
<feature type="transmembrane region" description="Helical" evidence="5">
    <location>
        <begin position="198"/>
        <end position="214"/>
    </location>
</feature>
<evidence type="ECO:0000256" key="5">
    <source>
        <dbReference type="SAM" id="Phobius"/>
    </source>
</evidence>
<evidence type="ECO:0000256" key="1">
    <source>
        <dbReference type="ARBA" id="ARBA00004141"/>
    </source>
</evidence>
<evidence type="ECO:0000256" key="4">
    <source>
        <dbReference type="ARBA" id="ARBA00023136"/>
    </source>
</evidence>
<feature type="transmembrane region" description="Helical" evidence="5">
    <location>
        <begin position="351"/>
        <end position="370"/>
    </location>
</feature>
<keyword evidence="7" id="KW-0436">Ligase</keyword>
<feature type="transmembrane region" description="Helical" evidence="5">
    <location>
        <begin position="59"/>
        <end position="76"/>
    </location>
</feature>
<dbReference type="Pfam" id="PF04932">
    <property type="entry name" value="Wzy_C"/>
    <property type="match status" value="1"/>
</dbReference>
<reference evidence="7 8" key="1">
    <citation type="submission" date="2019-08" db="EMBL/GenBank/DDBJ databases">
        <title>Formosa sediminis sp. nov., isolated from marine sediment.</title>
        <authorList>
            <person name="Cao W.R."/>
        </authorList>
    </citation>
    <scope>NUCLEOTIDE SEQUENCE [LARGE SCALE GENOMIC DNA]</scope>
    <source>
        <strain evidence="7 8">1494</strain>
    </source>
</reference>
<evidence type="ECO:0000256" key="3">
    <source>
        <dbReference type="ARBA" id="ARBA00022989"/>
    </source>
</evidence>
<feature type="transmembrane region" description="Helical" evidence="5">
    <location>
        <begin position="221"/>
        <end position="241"/>
    </location>
</feature>
<dbReference type="GO" id="GO:0016020">
    <property type="term" value="C:membrane"/>
    <property type="evidence" value="ECO:0007669"/>
    <property type="project" value="UniProtKB-SubCell"/>
</dbReference>
<sequence>MSISKIIIKATNFFLILFVLFTVLPVKLNYSSITIILLSVISIINLFYSKNINFKHDNYYIFIISIPFIVYTFGLINTSNLSYGFTILTKNLSFIAFPLIFFSLGKYINQKKMYSSFLLGLSLTNLYLIYLFFYNFNFGTKFYMIVTLDVYHSTYLGMYNLFAFWVCINFFIKKSKKIYLFLALFFIISALLTSARIIFILSFLSIVTTILILIKSNKIRVVTLLFTSLVSISILVTIPSFKQKFNQFLELEKIGFDRNNYSSLSSRFGKIEASLEVIKNNLWFGTGTGDNIDELVKEYREMKFVMGYKYRYNPHNQYLDNMVRNGLIGGSITLIVIYILPIVVSFRRKDFLMLTFILIICSVSLTESILNVQKGITFYVFFVILLLHKNFQKGSNLSNKIHDTI</sequence>
<keyword evidence="4 5" id="KW-0472">Membrane</keyword>
<dbReference type="PANTHER" id="PTHR37422:SF17">
    <property type="entry name" value="O-ANTIGEN LIGASE"/>
    <property type="match status" value="1"/>
</dbReference>
<gene>
    <name evidence="7" type="ORF">FVF61_12855</name>
</gene>
<keyword evidence="8" id="KW-1185">Reference proteome</keyword>
<feature type="domain" description="O-antigen ligase-related" evidence="6">
    <location>
        <begin position="182"/>
        <end position="332"/>
    </location>
</feature>
<feature type="transmembrane region" description="Helical" evidence="5">
    <location>
        <begin position="114"/>
        <end position="133"/>
    </location>
</feature>
<name>A0A5D0G108_9FLAO</name>
<dbReference type="InterPro" id="IPR007016">
    <property type="entry name" value="O-antigen_ligase-rel_domated"/>
</dbReference>
<evidence type="ECO:0000313" key="7">
    <source>
        <dbReference type="EMBL" id="TYA52230.1"/>
    </source>
</evidence>
<feature type="transmembrane region" description="Helical" evidence="5">
    <location>
        <begin position="376"/>
        <end position="391"/>
    </location>
</feature>
<feature type="transmembrane region" description="Helical" evidence="5">
    <location>
        <begin position="177"/>
        <end position="192"/>
    </location>
</feature>
<dbReference type="AlphaFoldDB" id="A0A5D0G108"/>
<keyword evidence="3 5" id="KW-1133">Transmembrane helix</keyword>
<dbReference type="EMBL" id="VSFC01000062">
    <property type="protein sequence ID" value="TYA52230.1"/>
    <property type="molecule type" value="Genomic_DNA"/>
</dbReference>
<comment type="caution">
    <text evidence="7">The sequence shown here is derived from an EMBL/GenBank/DDBJ whole genome shotgun (WGS) entry which is preliminary data.</text>
</comment>
<evidence type="ECO:0000313" key="8">
    <source>
        <dbReference type="Proteomes" id="UP000324550"/>
    </source>
</evidence>
<dbReference type="InterPro" id="IPR051533">
    <property type="entry name" value="WaaL-like"/>
</dbReference>
<comment type="subcellular location">
    <subcellularLocation>
        <location evidence="1">Membrane</location>
        <topology evidence="1">Multi-pass membrane protein</topology>
    </subcellularLocation>
</comment>
<feature type="transmembrane region" description="Helical" evidence="5">
    <location>
        <begin position="7"/>
        <end position="24"/>
    </location>
</feature>
<feature type="transmembrane region" description="Helical" evidence="5">
    <location>
        <begin position="30"/>
        <end position="47"/>
    </location>
</feature>
<evidence type="ECO:0000256" key="2">
    <source>
        <dbReference type="ARBA" id="ARBA00022692"/>
    </source>
</evidence>
<protein>
    <submittedName>
        <fullName evidence="7">O-antigen ligase family protein</fullName>
    </submittedName>
</protein>
<feature type="transmembrane region" description="Helical" evidence="5">
    <location>
        <begin position="82"/>
        <end position="102"/>
    </location>
</feature>
<keyword evidence="2 5" id="KW-0812">Transmembrane</keyword>
<dbReference type="Proteomes" id="UP000324550">
    <property type="component" value="Unassembled WGS sequence"/>
</dbReference>
<dbReference type="GO" id="GO:0016874">
    <property type="term" value="F:ligase activity"/>
    <property type="evidence" value="ECO:0007669"/>
    <property type="project" value="UniProtKB-KW"/>
</dbReference>
<dbReference type="PANTHER" id="PTHR37422">
    <property type="entry name" value="TEICHURONIC ACID BIOSYNTHESIS PROTEIN TUAE"/>
    <property type="match status" value="1"/>
</dbReference>
<feature type="transmembrane region" description="Helical" evidence="5">
    <location>
        <begin position="153"/>
        <end position="172"/>
    </location>
</feature>
<proteinExistence type="predicted"/>